<dbReference type="PANTHER" id="PTHR43401:SF2">
    <property type="entry name" value="L-THREONINE 3-DEHYDROGENASE"/>
    <property type="match status" value="1"/>
</dbReference>
<dbReference type="SMART" id="SM00829">
    <property type="entry name" value="PKS_ER"/>
    <property type="match status" value="1"/>
</dbReference>
<evidence type="ECO:0000256" key="4">
    <source>
        <dbReference type="RuleBase" id="RU361277"/>
    </source>
</evidence>
<protein>
    <submittedName>
        <fullName evidence="6">Alcohol dehydrogenase</fullName>
    </submittedName>
</protein>
<dbReference type="InterPro" id="IPR013149">
    <property type="entry name" value="ADH-like_C"/>
</dbReference>
<dbReference type="OrthoDB" id="9777057at2"/>
<dbReference type="GO" id="GO:0008270">
    <property type="term" value="F:zinc ion binding"/>
    <property type="evidence" value="ECO:0007669"/>
    <property type="project" value="InterPro"/>
</dbReference>
<evidence type="ECO:0000313" key="6">
    <source>
        <dbReference type="EMBL" id="ALS20784.1"/>
    </source>
</evidence>
<gene>
    <name evidence="6" type="ORF">IJ22_03950</name>
</gene>
<accession>A0A0U2M194</accession>
<dbReference type="InterPro" id="IPR020843">
    <property type="entry name" value="ER"/>
</dbReference>
<dbReference type="AlphaFoldDB" id="A0A0U2M194"/>
<keyword evidence="1 4" id="KW-0479">Metal-binding</keyword>
<sequence length="336" mass="35899">MRAGIYLGEKKVVPGQLPIPEPTHGEALIRVLAGGICGTDMMIYAGKHPRAKAPLALGHEFCGVIEKVAGDSSFQPGERVVIEPTLSCGECEACLAGQTHVCKTLRLIGIDMDGGFAEYAKVPVHRLHRYPGHLSDSLAALTEPLAVAVHTVRRSHVKIGDDVVIIGCGPIGLLVGMVARRSGAGRIIAVDVSPYRIAKAQELGWTVLDARQTDITQEIKSLTGGKGADVVFEAAGTSVTAKQMTEVAKIQGQIVVVSLFKQPPTVDLAAMHFKELCLTTTRCYSRTDFQTAIALMAGDQVNLSGLISHELPLERIAEGFALMENPEEALKIIIRP</sequence>
<evidence type="ECO:0000256" key="3">
    <source>
        <dbReference type="ARBA" id="ARBA00023002"/>
    </source>
</evidence>
<comment type="cofactor">
    <cofactor evidence="4">
        <name>Zn(2+)</name>
        <dbReference type="ChEBI" id="CHEBI:29105"/>
    </cofactor>
</comment>
<evidence type="ECO:0000256" key="2">
    <source>
        <dbReference type="ARBA" id="ARBA00022833"/>
    </source>
</evidence>
<organism evidence="6 7">
    <name type="scientific">Paenibacillus naphthalenovorans</name>
    <dbReference type="NCBI Taxonomy" id="162209"/>
    <lineage>
        <taxon>Bacteria</taxon>
        <taxon>Bacillati</taxon>
        <taxon>Bacillota</taxon>
        <taxon>Bacilli</taxon>
        <taxon>Bacillales</taxon>
        <taxon>Paenibacillaceae</taxon>
        <taxon>Paenibacillus</taxon>
    </lineage>
</organism>
<dbReference type="Proteomes" id="UP000061660">
    <property type="component" value="Chromosome"/>
</dbReference>
<comment type="similarity">
    <text evidence="4">Belongs to the zinc-containing alcohol dehydrogenase family.</text>
</comment>
<dbReference type="KEGG" id="pnp:IJ22_03950"/>
<evidence type="ECO:0000313" key="7">
    <source>
        <dbReference type="Proteomes" id="UP000061660"/>
    </source>
</evidence>
<dbReference type="Gene3D" id="3.90.180.10">
    <property type="entry name" value="Medium-chain alcohol dehydrogenases, catalytic domain"/>
    <property type="match status" value="1"/>
</dbReference>
<dbReference type="InterPro" id="IPR013154">
    <property type="entry name" value="ADH-like_N"/>
</dbReference>
<dbReference type="Gene3D" id="3.40.50.720">
    <property type="entry name" value="NAD(P)-binding Rossmann-like Domain"/>
    <property type="match status" value="1"/>
</dbReference>
<dbReference type="RefSeq" id="WP_062406857.1">
    <property type="nucleotide sequence ID" value="NZ_CP013652.1"/>
</dbReference>
<dbReference type="STRING" id="162209.IJ22_03950"/>
<dbReference type="GO" id="GO:0016491">
    <property type="term" value="F:oxidoreductase activity"/>
    <property type="evidence" value="ECO:0007669"/>
    <property type="project" value="UniProtKB-KW"/>
</dbReference>
<dbReference type="InterPro" id="IPR050129">
    <property type="entry name" value="Zn_alcohol_dh"/>
</dbReference>
<dbReference type="EMBL" id="CP013652">
    <property type="protein sequence ID" value="ALS20784.1"/>
    <property type="molecule type" value="Genomic_DNA"/>
</dbReference>
<keyword evidence="2 4" id="KW-0862">Zinc</keyword>
<name>A0A0U2M194_9BACL</name>
<dbReference type="InterPro" id="IPR036291">
    <property type="entry name" value="NAD(P)-bd_dom_sf"/>
</dbReference>
<keyword evidence="7" id="KW-1185">Reference proteome</keyword>
<dbReference type="PANTHER" id="PTHR43401">
    <property type="entry name" value="L-THREONINE 3-DEHYDROGENASE"/>
    <property type="match status" value="1"/>
</dbReference>
<keyword evidence="3" id="KW-0560">Oxidoreductase</keyword>
<reference evidence="7" key="1">
    <citation type="submission" date="2015-12" db="EMBL/GenBank/DDBJ databases">
        <title>Complete genome sequences of two moderately thermophilic Paenibacillus species.</title>
        <authorList>
            <person name="Butler R.III."/>
            <person name="Wang J."/>
            <person name="Stark B.C."/>
            <person name="Pombert J.-F."/>
        </authorList>
    </citation>
    <scope>NUCLEOTIDE SEQUENCE [LARGE SCALE GENOMIC DNA]</scope>
    <source>
        <strain evidence="7">32O-Y</strain>
    </source>
</reference>
<dbReference type="SUPFAM" id="SSF50129">
    <property type="entry name" value="GroES-like"/>
    <property type="match status" value="1"/>
</dbReference>
<dbReference type="Pfam" id="PF08240">
    <property type="entry name" value="ADH_N"/>
    <property type="match status" value="1"/>
</dbReference>
<dbReference type="SUPFAM" id="SSF51735">
    <property type="entry name" value="NAD(P)-binding Rossmann-fold domains"/>
    <property type="match status" value="1"/>
</dbReference>
<dbReference type="InterPro" id="IPR002328">
    <property type="entry name" value="ADH_Zn_CS"/>
</dbReference>
<dbReference type="Pfam" id="PF00107">
    <property type="entry name" value="ADH_zinc_N"/>
    <property type="match status" value="1"/>
</dbReference>
<feature type="domain" description="Enoyl reductase (ER)" evidence="5">
    <location>
        <begin position="8"/>
        <end position="334"/>
    </location>
</feature>
<dbReference type="PROSITE" id="PS00059">
    <property type="entry name" value="ADH_ZINC"/>
    <property type="match status" value="1"/>
</dbReference>
<dbReference type="PATRIC" id="fig|162209.4.peg.414"/>
<dbReference type="InterPro" id="IPR011032">
    <property type="entry name" value="GroES-like_sf"/>
</dbReference>
<proteinExistence type="inferred from homology"/>
<evidence type="ECO:0000256" key="1">
    <source>
        <dbReference type="ARBA" id="ARBA00022723"/>
    </source>
</evidence>
<evidence type="ECO:0000259" key="5">
    <source>
        <dbReference type="SMART" id="SM00829"/>
    </source>
</evidence>
<reference evidence="6 7" key="2">
    <citation type="journal article" date="2016" name="Genome Announc.">
        <title>Complete Genome Sequences of Two Interactive Moderate Thermophiles, Paenibacillus napthalenovorans 32O-Y and Paenibacillus sp. 32O-W.</title>
        <authorList>
            <person name="Butler R.R.III."/>
            <person name="Wang J."/>
            <person name="Stark B.C."/>
            <person name="Pombert J.F."/>
        </authorList>
    </citation>
    <scope>NUCLEOTIDE SEQUENCE [LARGE SCALE GENOMIC DNA]</scope>
    <source>
        <strain evidence="6 7">32O-Y</strain>
    </source>
</reference>